<dbReference type="InterPro" id="IPR003346">
    <property type="entry name" value="Transposase_20"/>
</dbReference>
<reference evidence="4" key="1">
    <citation type="submission" date="2015-06" db="EMBL/GenBank/DDBJ databases">
        <authorList>
            <person name="Joergensen T."/>
        </authorList>
    </citation>
    <scope>NUCLEOTIDE SEQUENCE</scope>
    <source>
        <strain evidence="4">RGFK1681</strain>
    </source>
</reference>
<accession>A0A0H5QPI9</accession>
<evidence type="ECO:0000313" key="4">
    <source>
        <dbReference type="EMBL" id="CRY97667.1"/>
    </source>
</evidence>
<proteinExistence type="predicted"/>
<reference evidence="4" key="2">
    <citation type="submission" date="2015-07" db="EMBL/GenBank/DDBJ databases">
        <title>Plasmids, circular viruses and viroids from rat gut.</title>
        <authorList>
            <person name="Jorgensen T.J."/>
            <person name="Hansen M.A."/>
            <person name="Xu Z."/>
            <person name="Tabak M.A."/>
            <person name="Sorensen S.J."/>
            <person name="Hansen L.H."/>
        </authorList>
    </citation>
    <scope>NUCLEOTIDE SEQUENCE</scope>
    <source>
        <strain evidence="4">RGFK1681</strain>
    </source>
</reference>
<dbReference type="Pfam" id="PF01548">
    <property type="entry name" value="DEDD_Tnp_IS110"/>
    <property type="match status" value="1"/>
</dbReference>
<dbReference type="InterPro" id="IPR002525">
    <property type="entry name" value="Transp_IS110-like_N"/>
</dbReference>
<name>A0A0H5QPI9_9ZZZZ</name>
<dbReference type="GO" id="GO:0004803">
    <property type="term" value="F:transposase activity"/>
    <property type="evidence" value="ECO:0007669"/>
    <property type="project" value="InterPro"/>
</dbReference>
<keyword evidence="1" id="KW-0175">Coiled coil</keyword>
<dbReference type="NCBIfam" id="NF033542">
    <property type="entry name" value="transpos_IS110"/>
    <property type="match status" value="1"/>
</dbReference>
<evidence type="ECO:0000259" key="3">
    <source>
        <dbReference type="Pfam" id="PF02371"/>
    </source>
</evidence>
<protein>
    <submittedName>
        <fullName evidence="4">Uncharacterized protein</fullName>
    </submittedName>
</protein>
<dbReference type="PANTHER" id="PTHR33055:SF3">
    <property type="entry name" value="PUTATIVE TRANSPOSASE FOR IS117-RELATED"/>
    <property type="match status" value="1"/>
</dbReference>
<evidence type="ECO:0000259" key="2">
    <source>
        <dbReference type="Pfam" id="PF01548"/>
    </source>
</evidence>
<dbReference type="GO" id="GO:0006313">
    <property type="term" value="P:DNA transposition"/>
    <property type="evidence" value="ECO:0007669"/>
    <property type="project" value="InterPro"/>
</dbReference>
<dbReference type="InterPro" id="IPR047650">
    <property type="entry name" value="Transpos_IS110"/>
</dbReference>
<feature type="domain" description="Transposase IS116/IS110/IS902 C-terminal" evidence="3">
    <location>
        <begin position="289"/>
        <end position="367"/>
    </location>
</feature>
<sequence length="414" mass="45986">MGSGCKFCIGGMNVNCVGIDVSKGKSMIAVMRPLGEMVIPPFEVGHTGIELCELSSRLRELGGETRVVMEATGNYHLPVASFLYDSGFYVSVVNAMLVHGYGNNSLRRAKTDKKDALKLANYGLDHWLTLPRYIPEDEVRLMLKTTYRQYQQCAKVQTMLKNNLISLLDTAFPDANRLFASPARADGSEKWVDFVAAFPHCECVCGLSEKAFAAKYQKWCKKHGYNFSQDKALDIYASACGHFSVMPKTDTAKFLVEQAVSQLRAASAALTALRNEMQSLAASLPEYPVVMGMFGVGPALGPQLMAEIGDVRRFHSKKALVAFAGIDAPPYQSGQMEVRSRSISKRGSSALRRTLFLVMSVILQRSPSDNPVFQFMDRKRTEGKPYRVYMMASANKFLRIYYATVKQYLDSLEA</sequence>
<feature type="coiled-coil region" evidence="1">
    <location>
        <begin position="256"/>
        <end position="283"/>
    </location>
</feature>
<dbReference type="AlphaFoldDB" id="A0A0H5QPI9"/>
<organism evidence="4">
    <name type="scientific">uncultured prokaryote</name>
    <dbReference type="NCBI Taxonomy" id="198431"/>
    <lineage>
        <taxon>unclassified sequences</taxon>
        <taxon>environmental samples</taxon>
    </lineage>
</organism>
<feature type="domain" description="Transposase IS110-like N-terminal" evidence="2">
    <location>
        <begin position="17"/>
        <end position="173"/>
    </location>
</feature>
<dbReference type="Pfam" id="PF02371">
    <property type="entry name" value="Transposase_20"/>
    <property type="match status" value="1"/>
</dbReference>
<dbReference type="EMBL" id="LN854184">
    <property type="protein sequence ID" value="CRY97667.1"/>
    <property type="molecule type" value="Genomic_DNA"/>
</dbReference>
<evidence type="ECO:0000256" key="1">
    <source>
        <dbReference type="SAM" id="Coils"/>
    </source>
</evidence>
<dbReference type="PANTHER" id="PTHR33055">
    <property type="entry name" value="TRANSPOSASE FOR INSERTION SEQUENCE ELEMENT IS1111A"/>
    <property type="match status" value="1"/>
</dbReference>
<dbReference type="GO" id="GO:0003677">
    <property type="term" value="F:DNA binding"/>
    <property type="evidence" value="ECO:0007669"/>
    <property type="project" value="InterPro"/>
</dbReference>